<reference evidence="1" key="1">
    <citation type="submission" date="2020-11" db="EMBL/GenBank/DDBJ databases">
        <authorList>
            <consortium name="DOE Joint Genome Institute"/>
            <person name="Ahrendt S."/>
            <person name="Riley R."/>
            <person name="Andreopoulos W."/>
            <person name="Labutti K."/>
            <person name="Pangilinan J."/>
            <person name="Ruiz-Duenas F.J."/>
            <person name="Barrasa J.M."/>
            <person name="Sanchez-Garcia M."/>
            <person name="Camarero S."/>
            <person name="Miyauchi S."/>
            <person name="Serrano A."/>
            <person name="Linde D."/>
            <person name="Babiker R."/>
            <person name="Drula E."/>
            <person name="Ayuso-Fernandez I."/>
            <person name="Pacheco R."/>
            <person name="Padilla G."/>
            <person name="Ferreira P."/>
            <person name="Barriuso J."/>
            <person name="Kellner H."/>
            <person name="Castanera R."/>
            <person name="Alfaro M."/>
            <person name="Ramirez L."/>
            <person name="Pisabarro A.G."/>
            <person name="Kuo A."/>
            <person name="Tritt A."/>
            <person name="Lipzen A."/>
            <person name="He G."/>
            <person name="Yan M."/>
            <person name="Ng V."/>
            <person name="Cullen D."/>
            <person name="Martin F."/>
            <person name="Rosso M.-N."/>
            <person name="Henrissat B."/>
            <person name="Hibbett D."/>
            <person name="Martinez A.T."/>
            <person name="Grigoriev I.V."/>
        </authorList>
    </citation>
    <scope>NUCLEOTIDE SEQUENCE</scope>
    <source>
        <strain evidence="1">MF-IS2</strain>
    </source>
</reference>
<sequence>MSPLWPYAVSTQLQLDSGCPIHLNLRDPNPRASGDSETVKSAVIWDSRPLPNRAHTLLVSKIPGDSFAIVDGIIYTVQDPPVVVPPPPPPPPPPPLPPPQLTTEMTAFSTVSTTSSTVSTTTSSTASMTMSSTVAMVTSSTI</sequence>
<dbReference type="EMBL" id="MU153176">
    <property type="protein sequence ID" value="KAF9439909.1"/>
    <property type="molecule type" value="Genomic_DNA"/>
</dbReference>
<dbReference type="AlphaFoldDB" id="A0A9P5WW38"/>
<protein>
    <submittedName>
        <fullName evidence="1">Uncharacterized protein</fullName>
    </submittedName>
</protein>
<comment type="caution">
    <text evidence="1">The sequence shown here is derived from an EMBL/GenBank/DDBJ whole genome shotgun (WGS) entry which is preliminary data.</text>
</comment>
<keyword evidence="2" id="KW-1185">Reference proteome</keyword>
<evidence type="ECO:0000313" key="2">
    <source>
        <dbReference type="Proteomes" id="UP000807342"/>
    </source>
</evidence>
<proteinExistence type="predicted"/>
<gene>
    <name evidence="1" type="ORF">P691DRAFT_768623</name>
</gene>
<accession>A0A9P5WW38</accession>
<organism evidence="1 2">
    <name type="scientific">Macrolepiota fuliginosa MF-IS2</name>
    <dbReference type="NCBI Taxonomy" id="1400762"/>
    <lineage>
        <taxon>Eukaryota</taxon>
        <taxon>Fungi</taxon>
        <taxon>Dikarya</taxon>
        <taxon>Basidiomycota</taxon>
        <taxon>Agaricomycotina</taxon>
        <taxon>Agaricomycetes</taxon>
        <taxon>Agaricomycetidae</taxon>
        <taxon>Agaricales</taxon>
        <taxon>Agaricineae</taxon>
        <taxon>Agaricaceae</taxon>
        <taxon>Macrolepiota</taxon>
    </lineage>
</organism>
<evidence type="ECO:0000313" key="1">
    <source>
        <dbReference type="EMBL" id="KAF9439909.1"/>
    </source>
</evidence>
<name>A0A9P5WW38_9AGAR</name>
<dbReference type="Proteomes" id="UP000807342">
    <property type="component" value="Unassembled WGS sequence"/>
</dbReference>
<dbReference type="OrthoDB" id="3234968at2759"/>